<keyword evidence="1" id="KW-0812">Transmembrane</keyword>
<dbReference type="RefSeq" id="WP_210055971.1">
    <property type="nucleotide sequence ID" value="NZ_BAAAMH010000003.1"/>
</dbReference>
<reference evidence="2 3" key="1">
    <citation type="submission" date="2021-03" db="EMBL/GenBank/DDBJ databases">
        <title>Sequencing the genomes of 1000 actinobacteria strains.</title>
        <authorList>
            <person name="Klenk H.-P."/>
        </authorList>
    </citation>
    <scope>NUCLEOTIDE SEQUENCE [LARGE SCALE GENOMIC DNA]</scope>
    <source>
        <strain evidence="2 3">DSM 12936</strain>
    </source>
</reference>
<feature type="transmembrane region" description="Helical" evidence="1">
    <location>
        <begin position="145"/>
        <end position="162"/>
    </location>
</feature>
<gene>
    <name evidence="2" type="ORF">JOF54_002352</name>
</gene>
<feature type="transmembrane region" description="Helical" evidence="1">
    <location>
        <begin position="84"/>
        <end position="103"/>
    </location>
</feature>
<dbReference type="EMBL" id="JAGIOB010000001">
    <property type="protein sequence ID" value="MBP2417430.1"/>
    <property type="molecule type" value="Genomic_DNA"/>
</dbReference>
<evidence type="ECO:0000313" key="3">
    <source>
        <dbReference type="Proteomes" id="UP000758168"/>
    </source>
</evidence>
<comment type="caution">
    <text evidence="2">The sequence shown here is derived from an EMBL/GenBank/DDBJ whole genome shotgun (WGS) entry which is preliminary data.</text>
</comment>
<evidence type="ECO:0008006" key="4">
    <source>
        <dbReference type="Google" id="ProtNLM"/>
    </source>
</evidence>
<sequence length="176" mass="19365">MNRTSSLADRWRRSWYLERVELWLDPMPRRRRRAVLGELRANLDEATADVGLARALADLGAPRELARTYLDAEPADRPRWHQGAVAAALLLAAWVYATFFYAVGMLDALTATGTTAPARGSFLGTRVEAVSSPAELSAAFSGVPWLPLLAVLVVFLLVGRAWRVLPRRSRVAVSAP</sequence>
<dbReference type="Proteomes" id="UP000758168">
    <property type="component" value="Unassembled WGS sequence"/>
</dbReference>
<organism evidence="2 3">
    <name type="scientific">Microlunatus capsulatus</name>
    <dbReference type="NCBI Taxonomy" id="99117"/>
    <lineage>
        <taxon>Bacteria</taxon>
        <taxon>Bacillati</taxon>
        <taxon>Actinomycetota</taxon>
        <taxon>Actinomycetes</taxon>
        <taxon>Propionibacteriales</taxon>
        <taxon>Propionibacteriaceae</taxon>
        <taxon>Microlunatus</taxon>
    </lineage>
</organism>
<accession>A0ABS4Z8R1</accession>
<evidence type="ECO:0000256" key="1">
    <source>
        <dbReference type="SAM" id="Phobius"/>
    </source>
</evidence>
<keyword evidence="3" id="KW-1185">Reference proteome</keyword>
<name>A0ABS4Z8R1_9ACTN</name>
<protein>
    <recommendedName>
        <fullName evidence="4">DUF1707 domain-containing protein</fullName>
    </recommendedName>
</protein>
<dbReference type="Pfam" id="PF22564">
    <property type="entry name" value="HAAS"/>
    <property type="match status" value="1"/>
</dbReference>
<keyword evidence="1" id="KW-0472">Membrane</keyword>
<keyword evidence="1" id="KW-1133">Transmembrane helix</keyword>
<proteinExistence type="predicted"/>
<evidence type="ECO:0000313" key="2">
    <source>
        <dbReference type="EMBL" id="MBP2417430.1"/>
    </source>
</evidence>